<dbReference type="CDD" id="cd04301">
    <property type="entry name" value="NAT_SF"/>
    <property type="match status" value="1"/>
</dbReference>
<gene>
    <name evidence="4" type="ORF">DN068_19940</name>
</gene>
<dbReference type="Pfam" id="PF00583">
    <property type="entry name" value="Acetyltransf_1"/>
    <property type="match status" value="1"/>
</dbReference>
<keyword evidence="5" id="KW-1185">Reference proteome</keyword>
<accession>A0A2W2AFK3</accession>
<feature type="domain" description="N-acetyltransferase" evidence="3">
    <location>
        <begin position="24"/>
        <end position="173"/>
    </location>
</feature>
<dbReference type="OrthoDB" id="7205533at2"/>
<dbReference type="InterPro" id="IPR000182">
    <property type="entry name" value="GNAT_dom"/>
</dbReference>
<dbReference type="AlphaFoldDB" id="A0A2W2AFK3"/>
<dbReference type="RefSeq" id="WP_111000714.1">
    <property type="nucleotide sequence ID" value="NZ_QKTW01000027.1"/>
</dbReference>
<dbReference type="InterPro" id="IPR050832">
    <property type="entry name" value="Bact_Acetyltransf"/>
</dbReference>
<keyword evidence="1 4" id="KW-0808">Transferase</keyword>
<dbReference type="EMBL" id="QKTW01000027">
    <property type="protein sequence ID" value="PZF70980.1"/>
    <property type="molecule type" value="Genomic_DNA"/>
</dbReference>
<dbReference type="InterPro" id="IPR016181">
    <property type="entry name" value="Acyl_CoA_acyltransferase"/>
</dbReference>
<dbReference type="GO" id="GO:0016747">
    <property type="term" value="F:acyltransferase activity, transferring groups other than amino-acyl groups"/>
    <property type="evidence" value="ECO:0007669"/>
    <property type="project" value="InterPro"/>
</dbReference>
<keyword evidence="2" id="KW-0012">Acyltransferase</keyword>
<evidence type="ECO:0000256" key="2">
    <source>
        <dbReference type="ARBA" id="ARBA00023315"/>
    </source>
</evidence>
<evidence type="ECO:0000259" key="3">
    <source>
        <dbReference type="PROSITE" id="PS51186"/>
    </source>
</evidence>
<organism evidence="4 5">
    <name type="scientific">Taibaiella soli</name>
    <dbReference type="NCBI Taxonomy" id="1649169"/>
    <lineage>
        <taxon>Bacteria</taxon>
        <taxon>Pseudomonadati</taxon>
        <taxon>Bacteroidota</taxon>
        <taxon>Chitinophagia</taxon>
        <taxon>Chitinophagales</taxon>
        <taxon>Chitinophagaceae</taxon>
        <taxon>Taibaiella</taxon>
    </lineage>
</organism>
<proteinExistence type="predicted"/>
<dbReference type="SUPFAM" id="SSF55729">
    <property type="entry name" value="Acyl-CoA N-acyltransferases (Nat)"/>
    <property type="match status" value="1"/>
</dbReference>
<dbReference type="PROSITE" id="PS51186">
    <property type="entry name" value="GNAT"/>
    <property type="match status" value="1"/>
</dbReference>
<evidence type="ECO:0000256" key="1">
    <source>
        <dbReference type="ARBA" id="ARBA00022679"/>
    </source>
</evidence>
<dbReference type="PANTHER" id="PTHR43877">
    <property type="entry name" value="AMINOALKYLPHOSPHONATE N-ACETYLTRANSFERASE-RELATED-RELATED"/>
    <property type="match status" value="1"/>
</dbReference>
<reference evidence="4 5" key="1">
    <citation type="submission" date="2018-06" db="EMBL/GenBank/DDBJ databases">
        <title>Mucibacter soli gen. nov., sp. nov., a new member of the family Chitinophagaceae producing mucin.</title>
        <authorList>
            <person name="Kim M.-K."/>
            <person name="Park S."/>
            <person name="Kim T.-S."/>
            <person name="Joung Y."/>
            <person name="Han J.-H."/>
            <person name="Kim S.B."/>
        </authorList>
    </citation>
    <scope>NUCLEOTIDE SEQUENCE [LARGE SCALE GENOMIC DNA]</scope>
    <source>
        <strain evidence="4 5">R1-15</strain>
    </source>
</reference>
<sequence>MNGIIIQKAGIKEWEIIQSLGRKTFIETFAESNTEANMNVYLTESFTEEKLKSELTNPDSLFFIAWDDESPVGYLKLNIGKAQTEPQDESFLEIERIYVLAAYHGKKVGQLLYEKALESARLLHKSTIWLGVWEHNLRALRFYEKNGFAPFGKHLFVMGDDQQTDIMMQKKLDV</sequence>
<evidence type="ECO:0000313" key="5">
    <source>
        <dbReference type="Proteomes" id="UP000248745"/>
    </source>
</evidence>
<name>A0A2W2AFK3_9BACT</name>
<protein>
    <submittedName>
        <fullName evidence="4">GNAT family N-acetyltransferase</fullName>
    </submittedName>
</protein>
<evidence type="ECO:0000313" key="4">
    <source>
        <dbReference type="EMBL" id="PZF70980.1"/>
    </source>
</evidence>
<dbReference type="Gene3D" id="3.40.630.30">
    <property type="match status" value="1"/>
</dbReference>
<comment type="caution">
    <text evidence="4">The sequence shown here is derived from an EMBL/GenBank/DDBJ whole genome shotgun (WGS) entry which is preliminary data.</text>
</comment>
<dbReference type="PANTHER" id="PTHR43877:SF2">
    <property type="entry name" value="AMINOALKYLPHOSPHONATE N-ACETYLTRANSFERASE-RELATED"/>
    <property type="match status" value="1"/>
</dbReference>
<dbReference type="Proteomes" id="UP000248745">
    <property type="component" value="Unassembled WGS sequence"/>
</dbReference>